<evidence type="ECO:0000313" key="6">
    <source>
        <dbReference type="Proteomes" id="UP000008461"/>
    </source>
</evidence>
<feature type="chain" id="PRO_5003316236" evidence="3">
    <location>
        <begin position="30"/>
        <end position="259"/>
    </location>
</feature>
<feature type="domain" description="SH3b" evidence="4">
    <location>
        <begin position="196"/>
        <end position="258"/>
    </location>
</feature>
<dbReference type="OrthoDB" id="9776208at2"/>
<proteinExistence type="predicted"/>
<sequence length="259" mass="29173">MKKRNNRFLSLHWMSLFLLVFGFSNLAAAQSPTQIAQQAQESYQQGNYPAAVQAYKKLIAAGYHNAALSFNLGNACFRAGKLGEAVLYYEKALALKPNDEATLANLELVRGELTDQIDHTSAPEWWDWLLQPQWIMRPNAWAVLFAVLIWLGMGSFWLLRRQTAKPWLRWAARGILGLSILVLAAAAFSYWNSYHNPTGVILSKETTLRIGPEKASPAIRKLHEGTKVAYLDKIGTWDKVRLSNGQEGWLEGKSTGRIR</sequence>
<keyword evidence="2" id="KW-0812">Transmembrane</keyword>
<dbReference type="SMART" id="SM00028">
    <property type="entry name" value="TPR"/>
    <property type="match status" value="2"/>
</dbReference>
<feature type="transmembrane region" description="Helical" evidence="2">
    <location>
        <begin position="171"/>
        <end position="191"/>
    </location>
</feature>
<keyword evidence="2" id="KW-1133">Transmembrane helix</keyword>
<dbReference type="Pfam" id="PF13432">
    <property type="entry name" value="TPR_16"/>
    <property type="match status" value="1"/>
</dbReference>
<gene>
    <name evidence="5" type="ordered locus">Halhy_1507</name>
</gene>
<accession>F4KYF8</accession>
<keyword evidence="1" id="KW-0802">TPR repeat</keyword>
<dbReference type="PROSITE" id="PS50005">
    <property type="entry name" value="TPR"/>
    <property type="match status" value="1"/>
</dbReference>
<keyword evidence="2" id="KW-0472">Membrane</keyword>
<dbReference type="SUPFAM" id="SSF48452">
    <property type="entry name" value="TPR-like"/>
    <property type="match status" value="1"/>
</dbReference>
<reference evidence="5 6" key="1">
    <citation type="journal article" date="2011" name="Stand. Genomic Sci.">
        <title>Complete genome sequence of Haliscomenobacter hydrossis type strain (O).</title>
        <authorList>
            <consortium name="US DOE Joint Genome Institute (JGI-PGF)"/>
            <person name="Daligault H."/>
            <person name="Lapidus A."/>
            <person name="Zeytun A."/>
            <person name="Nolan M."/>
            <person name="Lucas S."/>
            <person name="Del Rio T.G."/>
            <person name="Tice H."/>
            <person name="Cheng J.F."/>
            <person name="Tapia R."/>
            <person name="Han C."/>
            <person name="Goodwin L."/>
            <person name="Pitluck S."/>
            <person name="Liolios K."/>
            <person name="Pagani I."/>
            <person name="Ivanova N."/>
            <person name="Huntemann M."/>
            <person name="Mavromatis K."/>
            <person name="Mikhailova N."/>
            <person name="Pati A."/>
            <person name="Chen A."/>
            <person name="Palaniappan K."/>
            <person name="Land M."/>
            <person name="Hauser L."/>
            <person name="Brambilla E.M."/>
            <person name="Rohde M."/>
            <person name="Verbarg S."/>
            <person name="Goker M."/>
            <person name="Bristow J."/>
            <person name="Eisen J.A."/>
            <person name="Markowitz V."/>
            <person name="Hugenholtz P."/>
            <person name="Kyrpides N.C."/>
            <person name="Klenk H.P."/>
            <person name="Woyke T."/>
        </authorList>
    </citation>
    <scope>NUCLEOTIDE SEQUENCE [LARGE SCALE GENOMIC DNA]</scope>
    <source>
        <strain evidence="6">ATCC 27775 / DSM 1100 / LMG 10767 / O</strain>
    </source>
</reference>
<evidence type="ECO:0000256" key="3">
    <source>
        <dbReference type="SAM" id="SignalP"/>
    </source>
</evidence>
<feature type="repeat" description="TPR" evidence="1">
    <location>
        <begin position="66"/>
        <end position="99"/>
    </location>
</feature>
<dbReference type="Proteomes" id="UP000008461">
    <property type="component" value="Chromosome"/>
</dbReference>
<organism evidence="5 6">
    <name type="scientific">Haliscomenobacter hydrossis (strain ATCC 27775 / DSM 1100 / LMG 10767 / O)</name>
    <dbReference type="NCBI Taxonomy" id="760192"/>
    <lineage>
        <taxon>Bacteria</taxon>
        <taxon>Pseudomonadati</taxon>
        <taxon>Bacteroidota</taxon>
        <taxon>Saprospiria</taxon>
        <taxon>Saprospirales</taxon>
        <taxon>Haliscomenobacteraceae</taxon>
        <taxon>Haliscomenobacter</taxon>
    </lineage>
</organism>
<dbReference type="Gene3D" id="1.25.40.10">
    <property type="entry name" value="Tetratricopeptide repeat domain"/>
    <property type="match status" value="1"/>
</dbReference>
<dbReference type="InterPro" id="IPR011990">
    <property type="entry name" value="TPR-like_helical_dom_sf"/>
</dbReference>
<protein>
    <submittedName>
        <fullName evidence="5">Tetratricopeptide TPR_1 repeat-containing protein</fullName>
    </submittedName>
</protein>
<dbReference type="RefSeq" id="WP_013763953.1">
    <property type="nucleotide sequence ID" value="NC_015510.1"/>
</dbReference>
<dbReference type="Pfam" id="PF08239">
    <property type="entry name" value="SH3_3"/>
    <property type="match status" value="1"/>
</dbReference>
<evidence type="ECO:0000256" key="1">
    <source>
        <dbReference type="PROSITE-ProRule" id="PRU00339"/>
    </source>
</evidence>
<dbReference type="EMBL" id="CP002691">
    <property type="protein sequence ID" value="AEE49399.1"/>
    <property type="molecule type" value="Genomic_DNA"/>
</dbReference>
<feature type="signal peptide" evidence="3">
    <location>
        <begin position="1"/>
        <end position="29"/>
    </location>
</feature>
<evidence type="ECO:0000256" key="2">
    <source>
        <dbReference type="SAM" id="Phobius"/>
    </source>
</evidence>
<name>F4KYF8_HALH1</name>
<evidence type="ECO:0000313" key="5">
    <source>
        <dbReference type="EMBL" id="AEE49399.1"/>
    </source>
</evidence>
<dbReference type="eggNOG" id="COG0457">
    <property type="taxonomic scope" value="Bacteria"/>
</dbReference>
<dbReference type="HOGENOM" id="CLU_080147_0_0_10"/>
<keyword evidence="6" id="KW-1185">Reference proteome</keyword>
<keyword evidence="3" id="KW-0732">Signal</keyword>
<dbReference type="KEGG" id="hhy:Halhy_1507"/>
<dbReference type="SMART" id="SM00287">
    <property type="entry name" value="SH3b"/>
    <property type="match status" value="1"/>
</dbReference>
<feature type="transmembrane region" description="Helical" evidence="2">
    <location>
        <begin position="140"/>
        <end position="159"/>
    </location>
</feature>
<dbReference type="AlphaFoldDB" id="F4KYF8"/>
<dbReference type="InterPro" id="IPR003646">
    <property type="entry name" value="SH3-like_bac-type"/>
</dbReference>
<reference key="2">
    <citation type="submission" date="2011-04" db="EMBL/GenBank/DDBJ databases">
        <title>Complete sequence of chromosome of Haliscomenobacter hydrossis DSM 1100.</title>
        <authorList>
            <consortium name="US DOE Joint Genome Institute (JGI-PGF)"/>
            <person name="Lucas S."/>
            <person name="Han J."/>
            <person name="Lapidus A."/>
            <person name="Bruce D."/>
            <person name="Goodwin L."/>
            <person name="Pitluck S."/>
            <person name="Peters L."/>
            <person name="Kyrpides N."/>
            <person name="Mavromatis K."/>
            <person name="Ivanova N."/>
            <person name="Ovchinnikova G."/>
            <person name="Pagani I."/>
            <person name="Daligault H."/>
            <person name="Detter J.C."/>
            <person name="Han C."/>
            <person name="Land M."/>
            <person name="Hauser L."/>
            <person name="Markowitz V."/>
            <person name="Cheng J.-F."/>
            <person name="Hugenholtz P."/>
            <person name="Woyke T."/>
            <person name="Wu D."/>
            <person name="Verbarg S."/>
            <person name="Frueling A."/>
            <person name="Brambilla E."/>
            <person name="Klenk H.-P."/>
            <person name="Eisen J.A."/>
        </authorList>
    </citation>
    <scope>NUCLEOTIDE SEQUENCE</scope>
    <source>
        <strain>DSM 1100</strain>
    </source>
</reference>
<dbReference type="Gene3D" id="2.30.30.40">
    <property type="entry name" value="SH3 Domains"/>
    <property type="match status" value="1"/>
</dbReference>
<dbReference type="InterPro" id="IPR019734">
    <property type="entry name" value="TPR_rpt"/>
</dbReference>
<dbReference type="STRING" id="760192.Halhy_1507"/>
<evidence type="ECO:0000259" key="4">
    <source>
        <dbReference type="SMART" id="SM00287"/>
    </source>
</evidence>